<dbReference type="InterPro" id="IPR000719">
    <property type="entry name" value="Prot_kinase_dom"/>
</dbReference>
<sequence>MGGLFHRDANRGFRLAPWADKKVSTTVQEERDAVDATLNRTPSGSTLAEKWGTCQEVIGKGAFGVVRIVHKQDNTAPGTGEQLYAVKELRRKGSESTQTYVNRLISEFGISSTLRHANVIQTFDLLPLNENSSVYCQVMEYCDGPDLFNLIYESSDGLFAAEANCFFKQLIHGLAYLHSMGVAHRDLKPENLLLTRTGCLKISDFGSAECFRLDVSDTIYKSKGLVGSEPYIAPEEFVQEEYDARAVDVWSCGIIYMALLTGSHLWHVAKKDEDESYDRFLKFRQLVDEEREKARRERSERARASPCTMTAAEREHERDIGVLKARESIRRRAKEGGMDLLEGLEFGAKKLVYRMLDPNPNKRITAKDILANEWFTKVWTCQSG</sequence>
<dbReference type="EC" id="2.7.11.1" evidence="1"/>
<comment type="caution">
    <text evidence="12">The sequence shown here is derived from an EMBL/GenBank/DDBJ whole genome shotgun (WGS) entry which is preliminary data.</text>
</comment>
<dbReference type="Gene3D" id="1.10.510.10">
    <property type="entry name" value="Transferase(Phosphotransferase) domain 1"/>
    <property type="match status" value="2"/>
</dbReference>
<gene>
    <name evidence="12" type="primary">SAT4_7</name>
    <name evidence="12" type="ORF">EC973_009470</name>
</gene>
<dbReference type="GO" id="GO:0030003">
    <property type="term" value="P:intracellular monoatomic cation homeostasis"/>
    <property type="evidence" value="ECO:0007669"/>
    <property type="project" value="TreeGrafter"/>
</dbReference>
<reference evidence="12" key="1">
    <citation type="submission" date="2020-01" db="EMBL/GenBank/DDBJ databases">
        <title>Genome Sequencing of Three Apophysomyces-Like Fungal Strains Confirms a Novel Fungal Genus in the Mucoromycota with divergent Burkholderia-like Endosymbiotic Bacteria.</title>
        <authorList>
            <person name="Stajich J.E."/>
            <person name="Macias A.M."/>
            <person name="Carter-House D."/>
            <person name="Lovett B."/>
            <person name="Kasson L.R."/>
            <person name="Berry K."/>
            <person name="Grigoriev I."/>
            <person name="Chang Y."/>
            <person name="Spatafora J."/>
            <person name="Kasson M.T."/>
        </authorList>
    </citation>
    <scope>NUCLEOTIDE SEQUENCE</scope>
    <source>
        <strain evidence="12">NRRL A-21654</strain>
    </source>
</reference>
<dbReference type="SMART" id="SM00220">
    <property type="entry name" value="S_TKc"/>
    <property type="match status" value="1"/>
</dbReference>
<proteinExistence type="inferred from homology"/>
<dbReference type="PANTHER" id="PTHR24343">
    <property type="entry name" value="SERINE/THREONINE KINASE"/>
    <property type="match status" value="1"/>
</dbReference>
<dbReference type="GO" id="GO:0005524">
    <property type="term" value="F:ATP binding"/>
    <property type="evidence" value="ECO:0007669"/>
    <property type="project" value="UniProtKB-UniRule"/>
</dbReference>
<dbReference type="InterPro" id="IPR008271">
    <property type="entry name" value="Ser/Thr_kinase_AS"/>
</dbReference>
<keyword evidence="3" id="KW-0808">Transferase</keyword>
<evidence type="ECO:0000256" key="5">
    <source>
        <dbReference type="ARBA" id="ARBA00022777"/>
    </source>
</evidence>
<evidence type="ECO:0000256" key="8">
    <source>
        <dbReference type="ARBA" id="ARBA00048679"/>
    </source>
</evidence>
<evidence type="ECO:0000256" key="3">
    <source>
        <dbReference type="ARBA" id="ARBA00022679"/>
    </source>
</evidence>
<comment type="similarity">
    <text evidence="10">Belongs to the protein kinase superfamily.</text>
</comment>
<keyword evidence="2 10" id="KW-0723">Serine/threonine-protein kinase</keyword>
<dbReference type="PROSITE" id="PS50011">
    <property type="entry name" value="PROTEIN_KINASE_DOM"/>
    <property type="match status" value="1"/>
</dbReference>
<evidence type="ECO:0000256" key="9">
    <source>
        <dbReference type="PROSITE-ProRule" id="PRU10141"/>
    </source>
</evidence>
<feature type="binding site" evidence="9">
    <location>
        <position position="87"/>
    </location>
    <ligand>
        <name>ATP</name>
        <dbReference type="ChEBI" id="CHEBI:30616"/>
    </ligand>
</feature>
<evidence type="ECO:0000313" key="13">
    <source>
        <dbReference type="Proteomes" id="UP000605846"/>
    </source>
</evidence>
<dbReference type="Pfam" id="PF00069">
    <property type="entry name" value="Pkinase"/>
    <property type="match status" value="1"/>
</dbReference>
<dbReference type="PROSITE" id="PS00107">
    <property type="entry name" value="PROTEIN_KINASE_ATP"/>
    <property type="match status" value="1"/>
</dbReference>
<evidence type="ECO:0000256" key="7">
    <source>
        <dbReference type="ARBA" id="ARBA00047899"/>
    </source>
</evidence>
<evidence type="ECO:0000256" key="1">
    <source>
        <dbReference type="ARBA" id="ARBA00012513"/>
    </source>
</evidence>
<dbReference type="AlphaFoldDB" id="A0A8H7BVP0"/>
<comment type="catalytic activity">
    <reaction evidence="8">
        <text>L-seryl-[protein] + ATP = O-phospho-L-seryl-[protein] + ADP + H(+)</text>
        <dbReference type="Rhea" id="RHEA:17989"/>
        <dbReference type="Rhea" id="RHEA-COMP:9863"/>
        <dbReference type="Rhea" id="RHEA-COMP:11604"/>
        <dbReference type="ChEBI" id="CHEBI:15378"/>
        <dbReference type="ChEBI" id="CHEBI:29999"/>
        <dbReference type="ChEBI" id="CHEBI:30616"/>
        <dbReference type="ChEBI" id="CHEBI:83421"/>
        <dbReference type="ChEBI" id="CHEBI:456216"/>
        <dbReference type="EC" id="2.7.11.1"/>
    </reaction>
</comment>
<evidence type="ECO:0000256" key="10">
    <source>
        <dbReference type="RuleBase" id="RU000304"/>
    </source>
</evidence>
<dbReference type="EMBL" id="JABAYA010000092">
    <property type="protein sequence ID" value="KAF7725663.1"/>
    <property type="molecule type" value="Genomic_DNA"/>
</dbReference>
<dbReference type="GO" id="GO:0005829">
    <property type="term" value="C:cytosol"/>
    <property type="evidence" value="ECO:0007669"/>
    <property type="project" value="TreeGrafter"/>
</dbReference>
<keyword evidence="6 9" id="KW-0067">ATP-binding</keyword>
<keyword evidence="13" id="KW-1185">Reference proteome</keyword>
<feature type="domain" description="Protein kinase" evidence="11">
    <location>
        <begin position="52"/>
        <end position="375"/>
    </location>
</feature>
<dbReference type="CDD" id="cd13994">
    <property type="entry name" value="STKc_HAL4_like"/>
    <property type="match status" value="1"/>
</dbReference>
<organism evidence="12 13">
    <name type="scientific">Apophysomyces ossiformis</name>
    <dbReference type="NCBI Taxonomy" id="679940"/>
    <lineage>
        <taxon>Eukaryota</taxon>
        <taxon>Fungi</taxon>
        <taxon>Fungi incertae sedis</taxon>
        <taxon>Mucoromycota</taxon>
        <taxon>Mucoromycotina</taxon>
        <taxon>Mucoromycetes</taxon>
        <taxon>Mucorales</taxon>
        <taxon>Mucorineae</taxon>
        <taxon>Mucoraceae</taxon>
        <taxon>Apophysomyces</taxon>
    </lineage>
</organism>
<dbReference type="OrthoDB" id="6513151at2759"/>
<dbReference type="Proteomes" id="UP000605846">
    <property type="component" value="Unassembled WGS sequence"/>
</dbReference>
<evidence type="ECO:0000256" key="4">
    <source>
        <dbReference type="ARBA" id="ARBA00022741"/>
    </source>
</evidence>
<evidence type="ECO:0000256" key="2">
    <source>
        <dbReference type="ARBA" id="ARBA00022527"/>
    </source>
</evidence>
<keyword evidence="4 9" id="KW-0547">Nucleotide-binding</keyword>
<protein>
    <recommendedName>
        <fullName evidence="1">non-specific serine/threonine protein kinase</fullName>
        <ecNumber evidence="1">2.7.11.1</ecNumber>
    </recommendedName>
</protein>
<comment type="catalytic activity">
    <reaction evidence="7">
        <text>L-threonyl-[protein] + ATP = O-phospho-L-threonyl-[protein] + ADP + H(+)</text>
        <dbReference type="Rhea" id="RHEA:46608"/>
        <dbReference type="Rhea" id="RHEA-COMP:11060"/>
        <dbReference type="Rhea" id="RHEA-COMP:11605"/>
        <dbReference type="ChEBI" id="CHEBI:15378"/>
        <dbReference type="ChEBI" id="CHEBI:30013"/>
        <dbReference type="ChEBI" id="CHEBI:30616"/>
        <dbReference type="ChEBI" id="CHEBI:61977"/>
        <dbReference type="ChEBI" id="CHEBI:456216"/>
        <dbReference type="EC" id="2.7.11.1"/>
    </reaction>
</comment>
<accession>A0A8H7BVP0</accession>
<dbReference type="InterPro" id="IPR017441">
    <property type="entry name" value="Protein_kinase_ATP_BS"/>
</dbReference>
<dbReference type="PANTHER" id="PTHR24343:SF558">
    <property type="entry name" value="PROTEIN KINASE DOMAIN-CONTAINING PROTEIN"/>
    <property type="match status" value="1"/>
</dbReference>
<evidence type="ECO:0000313" key="12">
    <source>
        <dbReference type="EMBL" id="KAF7725663.1"/>
    </source>
</evidence>
<keyword evidence="5 12" id="KW-0418">Kinase</keyword>
<name>A0A8H7BVP0_9FUNG</name>
<dbReference type="SUPFAM" id="SSF56112">
    <property type="entry name" value="Protein kinase-like (PK-like)"/>
    <property type="match status" value="1"/>
</dbReference>
<dbReference type="GO" id="GO:0004674">
    <property type="term" value="F:protein serine/threonine kinase activity"/>
    <property type="evidence" value="ECO:0007669"/>
    <property type="project" value="UniProtKB-KW"/>
</dbReference>
<dbReference type="InterPro" id="IPR011009">
    <property type="entry name" value="Kinase-like_dom_sf"/>
</dbReference>
<evidence type="ECO:0000256" key="6">
    <source>
        <dbReference type="ARBA" id="ARBA00022840"/>
    </source>
</evidence>
<dbReference type="PROSITE" id="PS00108">
    <property type="entry name" value="PROTEIN_KINASE_ST"/>
    <property type="match status" value="1"/>
</dbReference>
<evidence type="ECO:0000259" key="11">
    <source>
        <dbReference type="PROSITE" id="PS50011"/>
    </source>
</evidence>